<dbReference type="EMBL" id="AEXO01000092">
    <property type="protein sequence ID" value="EGC85880.1"/>
    <property type="molecule type" value="Genomic_DNA"/>
</dbReference>
<evidence type="ECO:0000256" key="1">
    <source>
        <dbReference type="SAM" id="MobiDB-lite"/>
    </source>
</evidence>
<dbReference type="AlphaFoldDB" id="F0H8E7"/>
<name>F0H8E7_9BACT</name>
<accession>F0H8E7</accession>
<dbReference type="Proteomes" id="UP000003155">
    <property type="component" value="Unassembled WGS sequence"/>
</dbReference>
<reference evidence="2 3" key="1">
    <citation type="submission" date="2011-02" db="EMBL/GenBank/DDBJ databases">
        <authorList>
            <person name="Durkin A.S."/>
            <person name="Madupu R."/>
            <person name="Torralba M."/>
            <person name="Gillis M."/>
            <person name="Methe B."/>
            <person name="Sutton G."/>
            <person name="Nelson K.E."/>
        </authorList>
    </citation>
    <scope>NUCLEOTIDE SEQUENCE [LARGE SCALE GENOMIC DNA]</scope>
    <source>
        <strain evidence="2 3">CRIS 18C-A</strain>
    </source>
</reference>
<evidence type="ECO:0000313" key="2">
    <source>
        <dbReference type="EMBL" id="EGC85880.1"/>
    </source>
</evidence>
<protein>
    <submittedName>
        <fullName evidence="2">Conserved domain protein</fullName>
    </submittedName>
</protein>
<proteinExistence type="predicted"/>
<sequence length="49" mass="5640">MGNHIGTCEADRRVRITEQHLPYNFSIQSKNNHPSRGILTKLKSKKTFS</sequence>
<comment type="caution">
    <text evidence="2">The sequence shown here is derived from an EMBL/GenBank/DDBJ whole genome shotgun (WGS) entry which is preliminary data.</text>
</comment>
<feature type="region of interest" description="Disordered" evidence="1">
    <location>
        <begin position="27"/>
        <end position="49"/>
    </location>
</feature>
<keyword evidence="3" id="KW-1185">Reference proteome</keyword>
<evidence type="ECO:0000313" key="3">
    <source>
        <dbReference type="Proteomes" id="UP000003155"/>
    </source>
</evidence>
<organism evidence="2 3">
    <name type="scientific">Prevotella denticola CRIS 18C-A</name>
    <dbReference type="NCBI Taxonomy" id="944557"/>
    <lineage>
        <taxon>Bacteria</taxon>
        <taxon>Pseudomonadati</taxon>
        <taxon>Bacteroidota</taxon>
        <taxon>Bacteroidia</taxon>
        <taxon>Bacteroidales</taxon>
        <taxon>Prevotellaceae</taxon>
        <taxon>Prevotella</taxon>
    </lineage>
</organism>
<gene>
    <name evidence="2" type="ORF">HMPREF9303_0622</name>
</gene>